<dbReference type="Pfam" id="PF09588">
    <property type="entry name" value="YqaJ"/>
    <property type="match status" value="1"/>
</dbReference>
<protein>
    <submittedName>
        <fullName evidence="3">Uncharacterized protein LOC106814124</fullName>
    </submittedName>
</protein>
<name>A0ABM1ENX6_PRICU</name>
<accession>A0ABM1ENX6</accession>
<gene>
    <name evidence="3" type="primary">LOC106814124</name>
</gene>
<dbReference type="PANTHER" id="PTHR47526">
    <property type="entry name" value="ATP-DEPENDENT DNA HELICASE"/>
    <property type="match status" value="1"/>
</dbReference>
<sequence length="340" mass="37845">MFFMLQVMHSQRPRETPLKPWLIAEKTGKILCGHCDCVAGIGETCTHISALLFYIDTKVRIRDSQTVTQEAAYWKIPSSVKEVTYLPVGEIDFTSAKSKKKILDALVNHSINLTPGKRQVKHAPPPSTEDLADFFQKLSVSGSKAAVLSVLPEHCMAFKPVLLADKFPLILTDLFEQDAVKLSFNDLLKKCENIQVTVTEEQAKCVEQATRTQASNKLWFRFRSGRVTASRMKNVCRSNPDQPSQSLIKAVCYPEAGSFAVAATKWGCTHEDTARRMYIDRMQESHHSFELTSAGFFINPQFPHIGATPDGLVSCDCCGTGVVEIKCPYCAITAPCRLHI</sequence>
<dbReference type="GeneID" id="106814124"/>
<dbReference type="Gene3D" id="3.90.320.10">
    <property type="match status" value="1"/>
</dbReference>
<evidence type="ECO:0000313" key="3">
    <source>
        <dbReference type="RefSeq" id="XP_014673897.1"/>
    </source>
</evidence>
<dbReference type="PANTHER" id="PTHR47526:SF4">
    <property type="entry name" value="SWIM-TYPE DOMAIN-CONTAINING PROTEIN"/>
    <property type="match status" value="1"/>
</dbReference>
<dbReference type="RefSeq" id="XP_014673897.1">
    <property type="nucleotide sequence ID" value="XM_014818411.1"/>
</dbReference>
<keyword evidence="2" id="KW-1185">Reference proteome</keyword>
<evidence type="ECO:0000313" key="2">
    <source>
        <dbReference type="Proteomes" id="UP000695022"/>
    </source>
</evidence>
<dbReference type="InterPro" id="IPR011604">
    <property type="entry name" value="PDDEXK-like_dom_sf"/>
</dbReference>
<reference evidence="3" key="1">
    <citation type="submission" date="2025-08" db="UniProtKB">
        <authorList>
            <consortium name="RefSeq"/>
        </authorList>
    </citation>
    <scope>IDENTIFICATION</scope>
</reference>
<organism evidence="2 3">
    <name type="scientific">Priapulus caudatus</name>
    <name type="common">Priapulid worm</name>
    <dbReference type="NCBI Taxonomy" id="37621"/>
    <lineage>
        <taxon>Eukaryota</taxon>
        <taxon>Metazoa</taxon>
        <taxon>Ecdysozoa</taxon>
        <taxon>Scalidophora</taxon>
        <taxon>Priapulida</taxon>
        <taxon>Priapulimorpha</taxon>
        <taxon>Priapulimorphida</taxon>
        <taxon>Priapulidae</taxon>
        <taxon>Priapulus</taxon>
    </lineage>
</organism>
<dbReference type="Proteomes" id="UP000695022">
    <property type="component" value="Unplaced"/>
</dbReference>
<dbReference type="InterPro" id="IPR019080">
    <property type="entry name" value="YqaJ_viral_recombinase"/>
</dbReference>
<feature type="domain" description="YqaJ viral recombinase" evidence="1">
    <location>
        <begin position="219"/>
        <end position="330"/>
    </location>
</feature>
<dbReference type="InterPro" id="IPR011335">
    <property type="entry name" value="Restrct_endonuc-II-like"/>
</dbReference>
<dbReference type="CDD" id="cd22343">
    <property type="entry name" value="PDDEXK_lambda_exonuclease-like"/>
    <property type="match status" value="1"/>
</dbReference>
<dbReference type="SUPFAM" id="SSF52980">
    <property type="entry name" value="Restriction endonuclease-like"/>
    <property type="match status" value="1"/>
</dbReference>
<proteinExistence type="predicted"/>
<evidence type="ECO:0000259" key="1">
    <source>
        <dbReference type="Pfam" id="PF09588"/>
    </source>
</evidence>